<name>A0A022L1G0_9MICO</name>
<keyword evidence="2" id="KW-1185">Reference proteome</keyword>
<dbReference type="HOGENOM" id="CLU_1202935_0_0_11"/>
<proteinExistence type="predicted"/>
<dbReference type="Proteomes" id="UP000019754">
    <property type="component" value="Unassembled WGS sequence"/>
</dbReference>
<reference evidence="1 2" key="1">
    <citation type="journal article" date="2013" name="Genome Announc.">
        <title>Draft genome sequence of an Actinobacterium, Brachybacterium muris strain UCD-AY4.</title>
        <authorList>
            <person name="Lo J.R."/>
            <person name="Lang J.M."/>
            <person name="Darling A.E."/>
            <person name="Eisen J.A."/>
            <person name="Coil D.A."/>
        </authorList>
    </citation>
    <scope>NUCLEOTIDE SEQUENCE [LARGE SCALE GENOMIC DNA]</scope>
    <source>
        <strain evidence="1 2">UCD-AY4</strain>
    </source>
</reference>
<evidence type="ECO:0000313" key="2">
    <source>
        <dbReference type="Proteomes" id="UP000019754"/>
    </source>
</evidence>
<dbReference type="RefSeq" id="WP_017824989.1">
    <property type="nucleotide sequence ID" value="NZ_KB403093.1"/>
</dbReference>
<dbReference type="OrthoDB" id="4791095at2"/>
<organism evidence="1 2">
    <name type="scientific">Brachybacterium muris UCD-AY4</name>
    <dbReference type="NCBI Taxonomy" id="1249481"/>
    <lineage>
        <taxon>Bacteria</taxon>
        <taxon>Bacillati</taxon>
        <taxon>Actinomycetota</taxon>
        <taxon>Actinomycetes</taxon>
        <taxon>Micrococcales</taxon>
        <taxon>Dermabacteraceae</taxon>
        <taxon>Brachybacterium</taxon>
    </lineage>
</organism>
<accession>A0A022L1G0</accession>
<dbReference type="EMBL" id="AORC01000008">
    <property type="protein sequence ID" value="EYT49626.1"/>
    <property type="molecule type" value="Genomic_DNA"/>
</dbReference>
<comment type="caution">
    <text evidence="1">The sequence shown here is derived from an EMBL/GenBank/DDBJ whole genome shotgun (WGS) entry which is preliminary data.</text>
</comment>
<protein>
    <submittedName>
        <fullName evidence="1">Uncharacterized protein</fullName>
    </submittedName>
</protein>
<dbReference type="AlphaFoldDB" id="A0A022L1G0"/>
<gene>
    <name evidence="1" type="ORF">D641_0107280</name>
</gene>
<evidence type="ECO:0000313" key="1">
    <source>
        <dbReference type="EMBL" id="EYT49626.1"/>
    </source>
</evidence>
<sequence>MTETTTGVDAQDEPTIYTAYEIDFMLNLRPTAQGAITREQVGLRSAPEEAQEFVTAAVTSGLRARGKVERSDDGQWLLGEEGQVIATALTAADRWMGIALAEGDAMRMAFVIKANEAVLMLTQDELDSFIVSALPDVAQVPASVGEVVSAFLAEGRERTVSLRRTDGADPSATVPLMFHVEEDGRWQVGHLPLDENGVLSVSELPREGVREAIRGLWEDGVSEAPSVPTA</sequence>